<organism evidence="1 2">
    <name type="scientific">Streblomastix strix</name>
    <dbReference type="NCBI Taxonomy" id="222440"/>
    <lineage>
        <taxon>Eukaryota</taxon>
        <taxon>Metamonada</taxon>
        <taxon>Preaxostyla</taxon>
        <taxon>Oxymonadida</taxon>
        <taxon>Streblomastigidae</taxon>
        <taxon>Streblomastix</taxon>
    </lineage>
</organism>
<name>A0A5J4W648_9EUKA</name>
<dbReference type="EMBL" id="SNRW01003328">
    <property type="protein sequence ID" value="KAA6390136.1"/>
    <property type="molecule type" value="Genomic_DNA"/>
</dbReference>
<dbReference type="PANTHER" id="PTHR33050:SF7">
    <property type="entry name" value="RIBONUCLEASE H"/>
    <property type="match status" value="1"/>
</dbReference>
<sequence length="251" mass="28718">MTGYDIGSFQRINNGCWPMELFLASSLKQLDGTSSSVNLAKKPASLAILHLMREIFIQLNNLDIIIYKENLPGPENSTANALSLLSWIGNSQIKSVLLNEAHQQINFQPTLDAFAHKTNKQLKRHCLLQDDNNAIARNALNIPWTSDQLLLHPPIGFIPKIIQKTIRDQVEALLILPRWYLYKYRAKHPSILNQETFGSTDQVLIKGKTMKEFTKLPPGIIEMIKINIKKESNYIEIIQNQQSWTQQQLYN</sequence>
<gene>
    <name evidence="1" type="ORF">EZS28_014339</name>
</gene>
<evidence type="ECO:0000313" key="1">
    <source>
        <dbReference type="EMBL" id="KAA6390136.1"/>
    </source>
</evidence>
<dbReference type="InterPro" id="IPR052055">
    <property type="entry name" value="Hepadnavirus_pol/RT"/>
</dbReference>
<comment type="caution">
    <text evidence="1">The sequence shown here is derived from an EMBL/GenBank/DDBJ whole genome shotgun (WGS) entry which is preliminary data.</text>
</comment>
<dbReference type="OrthoDB" id="7477527at2759"/>
<protein>
    <submittedName>
        <fullName evidence="1">Uncharacterized protein</fullName>
    </submittedName>
</protein>
<reference evidence="1 2" key="1">
    <citation type="submission" date="2019-03" db="EMBL/GenBank/DDBJ databases">
        <title>Single cell metagenomics reveals metabolic interactions within the superorganism composed of flagellate Streblomastix strix and complex community of Bacteroidetes bacteria on its surface.</title>
        <authorList>
            <person name="Treitli S.C."/>
            <person name="Kolisko M."/>
            <person name="Husnik F."/>
            <person name="Keeling P."/>
            <person name="Hampl V."/>
        </authorList>
    </citation>
    <scope>NUCLEOTIDE SEQUENCE [LARGE SCALE GENOMIC DNA]</scope>
    <source>
        <strain evidence="1">ST1C</strain>
    </source>
</reference>
<evidence type="ECO:0000313" key="2">
    <source>
        <dbReference type="Proteomes" id="UP000324800"/>
    </source>
</evidence>
<dbReference type="AlphaFoldDB" id="A0A5J4W648"/>
<proteinExistence type="predicted"/>
<accession>A0A5J4W648</accession>
<dbReference type="Proteomes" id="UP000324800">
    <property type="component" value="Unassembled WGS sequence"/>
</dbReference>
<dbReference type="PANTHER" id="PTHR33050">
    <property type="entry name" value="REVERSE TRANSCRIPTASE DOMAIN-CONTAINING PROTEIN"/>
    <property type="match status" value="1"/>
</dbReference>